<sequence length="378" mass="41653">MMFSIFSRKREIEELQQHLAKAEQRIEQQNSELEQLRQRVQAADKAHAALEHQLHTQAGTVRHLQNFGQSLVTMQASLLTLANRLRDEKDNAVEAQGISLDSSNAIERISKNLANLADASSSAAQQAGSLDQSSREIIGVVKLIHDIADQTNLLALNASIESARAGEQGRGFAVVADEVRTLAQRTAEATNKIAKLAESIRVASGGTRDQMNSLAEQSRSFSEDGQRATGTMRELLDFSVTMEKVVAASSLRSFCELAKLDHLIYKFELYKVLFHLSQKSVHDFAQHTECRLGKWYYQGEGRACFSQLPGYHDIEQPHIGVHSSAINALKAHAAGDVDTMLREVGNMEDASLLVLSNLEKMAHSAEANSNLLCQAKHP</sequence>
<dbReference type="InterPro" id="IPR004089">
    <property type="entry name" value="MCPsignal_dom"/>
</dbReference>
<dbReference type="GO" id="GO:0006935">
    <property type="term" value="P:chemotaxis"/>
    <property type="evidence" value="ECO:0007669"/>
    <property type="project" value="UniProtKB-ARBA"/>
</dbReference>
<feature type="domain" description="Methyl-accepting transducer" evidence="5">
    <location>
        <begin position="64"/>
        <end position="235"/>
    </location>
</feature>
<dbReference type="Gene3D" id="1.10.287.950">
    <property type="entry name" value="Methyl-accepting chemotaxis protein"/>
    <property type="match status" value="1"/>
</dbReference>
<dbReference type="GO" id="GO:0007165">
    <property type="term" value="P:signal transduction"/>
    <property type="evidence" value="ECO:0007669"/>
    <property type="project" value="UniProtKB-KW"/>
</dbReference>
<dbReference type="PROSITE" id="PS50111">
    <property type="entry name" value="CHEMOTAXIS_TRANSDUC_2"/>
    <property type="match status" value="1"/>
</dbReference>
<dbReference type="GO" id="GO:0016020">
    <property type="term" value="C:membrane"/>
    <property type="evidence" value="ECO:0007669"/>
    <property type="project" value="UniProtKB-SubCell"/>
</dbReference>
<evidence type="ECO:0000256" key="2">
    <source>
        <dbReference type="ARBA" id="ARBA00023224"/>
    </source>
</evidence>
<evidence type="ECO:0000259" key="5">
    <source>
        <dbReference type="PROSITE" id="PS50111"/>
    </source>
</evidence>
<comment type="subcellular location">
    <subcellularLocation>
        <location evidence="1">Membrane</location>
    </subcellularLocation>
</comment>
<protein>
    <submittedName>
        <fullName evidence="6">Chemotaxis protein</fullName>
    </submittedName>
</protein>
<dbReference type="InterPro" id="IPR025991">
    <property type="entry name" value="Chemoreceptor_zinc-bind_dom"/>
</dbReference>
<reference evidence="6 7" key="1">
    <citation type="submission" date="2016-03" db="EMBL/GenBank/DDBJ databases">
        <authorList>
            <person name="Ploux O."/>
        </authorList>
    </citation>
    <scope>NUCLEOTIDE SEQUENCE [LARGE SCALE GENOMIC DNA]</scope>
    <source>
        <strain evidence="6 7">R-45378</strain>
    </source>
</reference>
<dbReference type="AlphaFoldDB" id="A0A177MXW0"/>
<evidence type="ECO:0000313" key="6">
    <source>
        <dbReference type="EMBL" id="OAI10451.1"/>
    </source>
</evidence>
<evidence type="ECO:0000256" key="3">
    <source>
        <dbReference type="PROSITE-ProRule" id="PRU00284"/>
    </source>
</evidence>
<accession>A0A177MXW0</accession>
<gene>
    <name evidence="6" type="ORF">A1507_03980</name>
</gene>
<dbReference type="Proteomes" id="UP000077857">
    <property type="component" value="Unassembled WGS sequence"/>
</dbReference>
<dbReference type="Pfam" id="PF13682">
    <property type="entry name" value="CZB"/>
    <property type="match status" value="1"/>
</dbReference>
<name>A0A177MXW0_9GAMM</name>
<proteinExistence type="predicted"/>
<keyword evidence="2 3" id="KW-0807">Transducer</keyword>
<comment type="caution">
    <text evidence="6">The sequence shown here is derived from an EMBL/GenBank/DDBJ whole genome shotgun (WGS) entry which is preliminary data.</text>
</comment>
<dbReference type="PANTHER" id="PTHR32089">
    <property type="entry name" value="METHYL-ACCEPTING CHEMOTAXIS PROTEIN MCPB"/>
    <property type="match status" value="1"/>
</dbReference>
<dbReference type="Gene3D" id="1.20.120.30">
    <property type="entry name" value="Aspartate receptor, ligand-binding domain"/>
    <property type="match status" value="1"/>
</dbReference>
<evidence type="ECO:0000313" key="7">
    <source>
        <dbReference type="Proteomes" id="UP000077857"/>
    </source>
</evidence>
<dbReference type="Pfam" id="PF00015">
    <property type="entry name" value="MCPsignal"/>
    <property type="match status" value="1"/>
</dbReference>
<organism evidence="6 7">
    <name type="scientific">Methylomonas koyamae</name>
    <dbReference type="NCBI Taxonomy" id="702114"/>
    <lineage>
        <taxon>Bacteria</taxon>
        <taxon>Pseudomonadati</taxon>
        <taxon>Pseudomonadota</taxon>
        <taxon>Gammaproteobacteria</taxon>
        <taxon>Methylococcales</taxon>
        <taxon>Methylococcaceae</taxon>
        <taxon>Methylomonas</taxon>
    </lineage>
</organism>
<keyword evidence="4" id="KW-0175">Coiled coil</keyword>
<dbReference type="PANTHER" id="PTHR32089:SF112">
    <property type="entry name" value="LYSOZYME-LIKE PROTEIN-RELATED"/>
    <property type="match status" value="1"/>
</dbReference>
<feature type="coiled-coil region" evidence="4">
    <location>
        <begin position="5"/>
        <end position="53"/>
    </location>
</feature>
<dbReference type="SMART" id="SM00283">
    <property type="entry name" value="MA"/>
    <property type="match status" value="1"/>
</dbReference>
<evidence type="ECO:0000256" key="1">
    <source>
        <dbReference type="ARBA" id="ARBA00004370"/>
    </source>
</evidence>
<evidence type="ECO:0000256" key="4">
    <source>
        <dbReference type="SAM" id="Coils"/>
    </source>
</evidence>
<dbReference type="EMBL" id="LUUJ01000134">
    <property type="protein sequence ID" value="OAI10451.1"/>
    <property type="molecule type" value="Genomic_DNA"/>
</dbReference>
<dbReference type="SUPFAM" id="SSF58104">
    <property type="entry name" value="Methyl-accepting chemotaxis protein (MCP) signaling domain"/>
    <property type="match status" value="1"/>
</dbReference>